<feature type="transmembrane region" description="Helical" evidence="1">
    <location>
        <begin position="111"/>
        <end position="134"/>
    </location>
</feature>
<sequence>MLSDFRRTLVIALAGGIGHAILALWLRAVVRGRSVPELIPDSPSGLVFFSLTVAGLVLVGGVALALFVRNRLVVPLTGLSMLFVWAFYSSWRHFETARATGVTPIDIYTDSLFGLLWVVPLALVCLLGALEYGVRNRSDGVPFRTVFE</sequence>
<evidence type="ECO:0000313" key="3">
    <source>
        <dbReference type="EMBL" id="MCU4974673.1"/>
    </source>
</evidence>
<accession>A0AAP3E5B8</accession>
<reference evidence="2 4" key="1">
    <citation type="submission" date="2022-09" db="EMBL/GenBank/DDBJ databases">
        <title>Enrichment on poylsaccharides allowed isolation of novel metabolic and taxonomic groups of Haloarchaea.</title>
        <authorList>
            <person name="Sorokin D.Y."/>
            <person name="Elcheninov A.G."/>
            <person name="Khizhniak T.V."/>
            <person name="Kolganova T.V."/>
            <person name="Kublanov I.V."/>
        </authorList>
    </citation>
    <scope>NUCLEOTIDE SEQUENCE</scope>
    <source>
        <strain evidence="3 4">AArc-m2/3/4</strain>
        <strain evidence="2">AArc-xg1-1</strain>
    </source>
</reference>
<name>A0AAP3E5B8_9EURY</name>
<keyword evidence="1" id="KW-0812">Transmembrane</keyword>
<dbReference type="Proteomes" id="UP001321018">
    <property type="component" value="Unassembled WGS sequence"/>
</dbReference>
<feature type="transmembrane region" description="Helical" evidence="1">
    <location>
        <begin position="7"/>
        <end position="26"/>
    </location>
</feature>
<proteinExistence type="predicted"/>
<organism evidence="2 5">
    <name type="scientific">Natronoglomus mannanivorans</name>
    <dbReference type="NCBI Taxonomy" id="2979990"/>
    <lineage>
        <taxon>Archaea</taxon>
        <taxon>Methanobacteriati</taxon>
        <taxon>Methanobacteriota</taxon>
        <taxon>Stenosarchaea group</taxon>
        <taxon>Halobacteria</taxon>
        <taxon>Halobacteriales</taxon>
        <taxon>Natrialbaceae</taxon>
        <taxon>Natronoglomus</taxon>
    </lineage>
</organism>
<evidence type="ECO:0000313" key="5">
    <source>
        <dbReference type="Proteomes" id="UP001321018"/>
    </source>
</evidence>
<gene>
    <name evidence="3" type="ORF">OB955_18295</name>
    <name evidence="2" type="ORF">OB960_25490</name>
</gene>
<keyword evidence="1" id="KW-1133">Transmembrane helix</keyword>
<dbReference type="RefSeq" id="WP_338006519.1">
    <property type="nucleotide sequence ID" value="NZ_JAOPKA010000040.1"/>
</dbReference>
<keyword evidence="1" id="KW-0472">Membrane</keyword>
<evidence type="ECO:0000313" key="2">
    <source>
        <dbReference type="EMBL" id="MCU4744724.1"/>
    </source>
</evidence>
<dbReference type="Proteomes" id="UP001320972">
    <property type="component" value="Unassembled WGS sequence"/>
</dbReference>
<feature type="transmembrane region" description="Helical" evidence="1">
    <location>
        <begin position="72"/>
        <end position="91"/>
    </location>
</feature>
<comment type="caution">
    <text evidence="2">The sequence shown here is derived from an EMBL/GenBank/DDBJ whole genome shotgun (WGS) entry which is preliminary data.</text>
</comment>
<protein>
    <submittedName>
        <fullName evidence="2">Uncharacterized protein</fullName>
    </submittedName>
</protein>
<keyword evidence="4" id="KW-1185">Reference proteome</keyword>
<feature type="transmembrane region" description="Helical" evidence="1">
    <location>
        <begin position="46"/>
        <end position="67"/>
    </location>
</feature>
<evidence type="ECO:0000256" key="1">
    <source>
        <dbReference type="SAM" id="Phobius"/>
    </source>
</evidence>
<dbReference type="AlphaFoldDB" id="A0AAP3E5B8"/>
<dbReference type="EMBL" id="JAOPKA010000040">
    <property type="protein sequence ID" value="MCU4744724.1"/>
    <property type="molecule type" value="Genomic_DNA"/>
</dbReference>
<evidence type="ECO:0000313" key="4">
    <source>
        <dbReference type="Proteomes" id="UP001320972"/>
    </source>
</evidence>
<dbReference type="EMBL" id="JAOPKB010000013">
    <property type="protein sequence ID" value="MCU4974673.1"/>
    <property type="molecule type" value="Genomic_DNA"/>
</dbReference>